<dbReference type="CDD" id="cd08023">
    <property type="entry name" value="GH16_laminarinase_like"/>
    <property type="match status" value="1"/>
</dbReference>
<comment type="similarity">
    <text evidence="1">Belongs to the glycosyl hydrolase 16 family.</text>
</comment>
<dbReference type="KEGG" id="many:MANY_12100"/>
<dbReference type="Gene3D" id="2.60.120.260">
    <property type="entry name" value="Galactose-binding domain-like"/>
    <property type="match status" value="1"/>
</dbReference>
<feature type="chain" id="PRO_5027009947" description="GH16 domain-containing protein" evidence="2">
    <location>
        <begin position="30"/>
        <end position="389"/>
    </location>
</feature>
<dbReference type="PANTHER" id="PTHR10963">
    <property type="entry name" value="GLYCOSYL HYDROLASE-RELATED"/>
    <property type="match status" value="1"/>
</dbReference>
<gene>
    <name evidence="4" type="ORF">MANY_12100</name>
</gene>
<dbReference type="PANTHER" id="PTHR10963:SF55">
    <property type="entry name" value="GLYCOSIDE HYDROLASE FAMILY 16 PROTEIN"/>
    <property type="match status" value="1"/>
</dbReference>
<protein>
    <recommendedName>
        <fullName evidence="3">GH16 domain-containing protein</fullName>
    </recommendedName>
</protein>
<name>A0A6N4W681_9MYCO</name>
<dbReference type="AlphaFoldDB" id="A0A6N4W681"/>
<evidence type="ECO:0000313" key="4">
    <source>
        <dbReference type="EMBL" id="BBZ75873.1"/>
    </source>
</evidence>
<dbReference type="Pfam" id="PF16841">
    <property type="entry name" value="CBM60"/>
    <property type="match status" value="1"/>
</dbReference>
<organism evidence="4 5">
    <name type="scientific">Mycolicibacterium anyangense</name>
    <dbReference type="NCBI Taxonomy" id="1431246"/>
    <lineage>
        <taxon>Bacteria</taxon>
        <taxon>Bacillati</taxon>
        <taxon>Actinomycetota</taxon>
        <taxon>Actinomycetes</taxon>
        <taxon>Mycobacteriales</taxon>
        <taxon>Mycobacteriaceae</taxon>
        <taxon>Mycolicibacterium</taxon>
    </lineage>
</organism>
<evidence type="ECO:0000259" key="3">
    <source>
        <dbReference type="PROSITE" id="PS51762"/>
    </source>
</evidence>
<dbReference type="Gene3D" id="2.60.120.200">
    <property type="match status" value="1"/>
</dbReference>
<dbReference type="SUPFAM" id="SSF49785">
    <property type="entry name" value="Galactose-binding domain-like"/>
    <property type="match status" value="1"/>
</dbReference>
<proteinExistence type="inferred from homology"/>
<dbReference type="InterPro" id="IPR050546">
    <property type="entry name" value="Glycosyl_Hydrlase_16"/>
</dbReference>
<dbReference type="InterPro" id="IPR000757">
    <property type="entry name" value="Beta-glucanase-like"/>
</dbReference>
<reference evidence="4 5" key="1">
    <citation type="journal article" date="2019" name="Emerg. Microbes Infect.">
        <title>Comprehensive subspecies identification of 175 nontuberculous mycobacteria species based on 7547 genomic profiles.</title>
        <authorList>
            <person name="Matsumoto Y."/>
            <person name="Kinjo T."/>
            <person name="Motooka D."/>
            <person name="Nabeya D."/>
            <person name="Jung N."/>
            <person name="Uechi K."/>
            <person name="Horii T."/>
            <person name="Iida T."/>
            <person name="Fujita J."/>
            <person name="Nakamura S."/>
        </authorList>
    </citation>
    <scope>NUCLEOTIDE SEQUENCE [LARGE SCALE GENOMIC DNA]</scope>
    <source>
        <strain evidence="4 5">JCM 30275</strain>
    </source>
</reference>
<evidence type="ECO:0000313" key="5">
    <source>
        <dbReference type="Proteomes" id="UP000467249"/>
    </source>
</evidence>
<dbReference type="InterPro" id="IPR031768">
    <property type="entry name" value="CBM60_xylan-bd"/>
</dbReference>
<dbReference type="Pfam" id="PF00722">
    <property type="entry name" value="Glyco_hydro_16"/>
    <property type="match status" value="1"/>
</dbReference>
<sequence>MECTVRYLRLTAASVMVAALASPAPPALAANTSFEAESMTVSPASAGGKVTDTTASGGSALALTSNGTASAAVTLPLSSGLIIRAKASLCSGGPNMTVSIDGTAITTVFVNSTTWSDYTFTGAIPSGAHTLAIGYSNNYDQNSKCQRNLYIDTVMATTGAVGDEFLGSAGAAPNNSIWTVKTGTGWDPGVENYATKNATLDGQGHLLIQATKTKNGYSSGWVDTKNKMSMGYGTITARIKVPKGQGLWPAFWLKGADEDTTPWPQSGELDVLELPSTTTTVYSTLHGPIDGSTATQQAQITANLPDLSTDYHNYWVRHLVDEITVGVDDQTLGTFTPASLSPGSKWVYNRPMAAIINLAVGGPWAGAPNSTTPFPAAMSVDVLRWDPPA</sequence>
<dbReference type="PROSITE" id="PS51762">
    <property type="entry name" value="GH16_2"/>
    <property type="match status" value="1"/>
</dbReference>
<dbReference type="InterPro" id="IPR008979">
    <property type="entry name" value="Galactose-bd-like_sf"/>
</dbReference>
<dbReference type="InterPro" id="IPR013320">
    <property type="entry name" value="ConA-like_dom_sf"/>
</dbReference>
<accession>A0A6N4W681</accession>
<dbReference type="GO" id="GO:0005975">
    <property type="term" value="P:carbohydrate metabolic process"/>
    <property type="evidence" value="ECO:0007669"/>
    <property type="project" value="InterPro"/>
</dbReference>
<dbReference type="GO" id="GO:0004553">
    <property type="term" value="F:hydrolase activity, hydrolyzing O-glycosyl compounds"/>
    <property type="evidence" value="ECO:0007669"/>
    <property type="project" value="InterPro"/>
</dbReference>
<dbReference type="SUPFAM" id="SSF49899">
    <property type="entry name" value="Concanavalin A-like lectins/glucanases"/>
    <property type="match status" value="1"/>
</dbReference>
<feature type="domain" description="GH16" evidence="3">
    <location>
        <begin position="118"/>
        <end position="389"/>
    </location>
</feature>
<evidence type="ECO:0000256" key="1">
    <source>
        <dbReference type="ARBA" id="ARBA00006865"/>
    </source>
</evidence>
<evidence type="ECO:0000256" key="2">
    <source>
        <dbReference type="SAM" id="SignalP"/>
    </source>
</evidence>
<dbReference type="EMBL" id="AP022620">
    <property type="protein sequence ID" value="BBZ75873.1"/>
    <property type="molecule type" value="Genomic_DNA"/>
</dbReference>
<dbReference type="RefSeq" id="WP_163803422.1">
    <property type="nucleotide sequence ID" value="NZ_AP022620.1"/>
</dbReference>
<feature type="signal peptide" evidence="2">
    <location>
        <begin position="1"/>
        <end position="29"/>
    </location>
</feature>
<dbReference type="Proteomes" id="UP000467249">
    <property type="component" value="Chromosome"/>
</dbReference>
<keyword evidence="2" id="KW-0732">Signal</keyword>
<keyword evidence="5" id="KW-1185">Reference proteome</keyword>